<sequence>MGVQPYAVLILFYSLAYLCVSLDMTGIYQFLAFAIAKKANGRGTLAFTLFFALTSILSGLTSNDVVILTGTSFLAYFTRVSGVLPTAFMMSEFISANIASMALFIGNPTNVIVSTAFDITFASYSAWMMLPTIGGLVVAYVVLRVVYRKAEYIPPTILRPDDDIEPASFLVDRRGATVGTLLLLTCLGTLIGTSFVKGVSVWMVTLPFAVLALVRDIWYDYCAAHQRLPTATVVVTTANTMVTTATMGSTATTVMDVVDKGTRENESPEPILLEKIAAATSLTPLPSPAPSPPPFPPSPSTSTSPPLVRTSQVPRLMMLETNQDHVLLAGLHELETSDDRDRKKSDSLPDEEELDLGTHSDSYPNEIRASGVPPITPSTAVAQTMDPHRASLATNLPIRTYRSVTLAVLRRLPWTVLPFSLGMFVLVEVLTDVQWTRIFAAGLVELTANAYGAVFGFMALTVLLCQFINNLPATILLTRIIQDEAFQSRLQQSPITQQAVLLAIIAGSNIGACLTLVGSLAGIMQVGWSVKINTV</sequence>
<accession>A0A1X2GB99</accession>
<gene>
    <name evidence="10" type="ORF">DM01DRAFT_1337965</name>
</gene>
<feature type="transmembrane region" description="Helical" evidence="8">
    <location>
        <begin position="127"/>
        <end position="147"/>
    </location>
</feature>
<dbReference type="Pfam" id="PF03600">
    <property type="entry name" value="CitMHS"/>
    <property type="match status" value="2"/>
</dbReference>
<dbReference type="PANTHER" id="PTHR43302">
    <property type="entry name" value="TRANSPORTER ARSB-RELATED"/>
    <property type="match status" value="1"/>
</dbReference>
<feature type="transmembrane region" description="Helical" evidence="8">
    <location>
        <begin position="412"/>
        <end position="430"/>
    </location>
</feature>
<feature type="transmembrane region" description="Helical" evidence="8">
    <location>
        <begin position="499"/>
        <end position="524"/>
    </location>
</feature>
<evidence type="ECO:0000313" key="10">
    <source>
        <dbReference type="EMBL" id="ORX49827.1"/>
    </source>
</evidence>
<feature type="transmembrane region" description="Helical" evidence="8">
    <location>
        <begin position="176"/>
        <end position="195"/>
    </location>
</feature>
<dbReference type="PANTHER" id="PTHR43302:SF5">
    <property type="entry name" value="TRANSPORTER ARSB-RELATED"/>
    <property type="match status" value="1"/>
</dbReference>
<keyword evidence="11" id="KW-1185">Reference proteome</keyword>
<evidence type="ECO:0000313" key="11">
    <source>
        <dbReference type="Proteomes" id="UP000242146"/>
    </source>
</evidence>
<proteinExistence type="predicted"/>
<comment type="subcellular location">
    <subcellularLocation>
        <location evidence="1">Cell membrane</location>
        <topology evidence="1">Multi-pass membrane protein</topology>
    </subcellularLocation>
</comment>
<evidence type="ECO:0000256" key="5">
    <source>
        <dbReference type="ARBA" id="ARBA00022989"/>
    </source>
</evidence>
<feature type="compositionally biased region" description="Basic and acidic residues" evidence="7">
    <location>
        <begin position="337"/>
        <end position="347"/>
    </location>
</feature>
<dbReference type="STRING" id="101127.A0A1X2GB99"/>
<feature type="transmembrane region" description="Helical" evidence="8">
    <location>
        <begin position="101"/>
        <end position="121"/>
    </location>
</feature>
<keyword evidence="6 8" id="KW-0472">Membrane</keyword>
<keyword evidence="4 8" id="KW-0812">Transmembrane</keyword>
<feature type="transmembrane region" description="Helical" evidence="8">
    <location>
        <begin position="66"/>
        <end position="89"/>
    </location>
</feature>
<feature type="region of interest" description="Disordered" evidence="7">
    <location>
        <begin position="337"/>
        <end position="373"/>
    </location>
</feature>
<evidence type="ECO:0000256" key="8">
    <source>
        <dbReference type="SAM" id="Phobius"/>
    </source>
</evidence>
<dbReference type="GO" id="GO:0055085">
    <property type="term" value="P:transmembrane transport"/>
    <property type="evidence" value="ECO:0007669"/>
    <property type="project" value="InterPro"/>
</dbReference>
<dbReference type="GO" id="GO:0005886">
    <property type="term" value="C:plasma membrane"/>
    <property type="evidence" value="ECO:0007669"/>
    <property type="project" value="UniProtKB-SubCell"/>
</dbReference>
<feature type="domain" description="Citrate transporter-like" evidence="9">
    <location>
        <begin position="406"/>
        <end position="483"/>
    </location>
</feature>
<keyword evidence="2" id="KW-0813">Transport</keyword>
<dbReference type="OrthoDB" id="442352at2759"/>
<evidence type="ECO:0000256" key="4">
    <source>
        <dbReference type="ARBA" id="ARBA00022692"/>
    </source>
</evidence>
<reference evidence="10 11" key="1">
    <citation type="submission" date="2016-07" db="EMBL/GenBank/DDBJ databases">
        <title>Pervasive Adenine N6-methylation of Active Genes in Fungi.</title>
        <authorList>
            <consortium name="DOE Joint Genome Institute"/>
            <person name="Mondo S.J."/>
            <person name="Dannebaum R.O."/>
            <person name="Kuo R.C."/>
            <person name="Labutti K."/>
            <person name="Haridas S."/>
            <person name="Kuo A."/>
            <person name="Salamov A."/>
            <person name="Ahrendt S.R."/>
            <person name="Lipzen A."/>
            <person name="Sullivan W."/>
            <person name="Andreopoulos W.B."/>
            <person name="Clum A."/>
            <person name="Lindquist E."/>
            <person name="Daum C."/>
            <person name="Ramamoorthy G.K."/>
            <person name="Gryganskyi A."/>
            <person name="Culley D."/>
            <person name="Magnuson J.K."/>
            <person name="James T.Y."/>
            <person name="O'Malley M.A."/>
            <person name="Stajich J.E."/>
            <person name="Spatafora J.W."/>
            <person name="Visel A."/>
            <person name="Grigoriev I.V."/>
        </authorList>
    </citation>
    <scope>NUCLEOTIDE SEQUENCE [LARGE SCALE GENOMIC DNA]</scope>
    <source>
        <strain evidence="10 11">NRRL 3301</strain>
    </source>
</reference>
<evidence type="ECO:0000256" key="7">
    <source>
        <dbReference type="SAM" id="MobiDB-lite"/>
    </source>
</evidence>
<keyword evidence="3" id="KW-1003">Cell membrane</keyword>
<evidence type="ECO:0000256" key="6">
    <source>
        <dbReference type="ARBA" id="ARBA00023136"/>
    </source>
</evidence>
<dbReference type="AlphaFoldDB" id="A0A1X2GB99"/>
<evidence type="ECO:0000259" key="9">
    <source>
        <dbReference type="Pfam" id="PF03600"/>
    </source>
</evidence>
<feature type="region of interest" description="Disordered" evidence="7">
    <location>
        <begin position="282"/>
        <end position="308"/>
    </location>
</feature>
<evidence type="ECO:0000256" key="3">
    <source>
        <dbReference type="ARBA" id="ARBA00022475"/>
    </source>
</evidence>
<dbReference type="EMBL" id="MCGT01000025">
    <property type="protein sequence ID" value="ORX49827.1"/>
    <property type="molecule type" value="Genomic_DNA"/>
</dbReference>
<dbReference type="InterPro" id="IPR004680">
    <property type="entry name" value="Cit_transptr-like_dom"/>
</dbReference>
<evidence type="ECO:0000256" key="2">
    <source>
        <dbReference type="ARBA" id="ARBA00022448"/>
    </source>
</evidence>
<feature type="domain" description="Citrate transporter-like" evidence="9">
    <location>
        <begin position="8"/>
        <end position="209"/>
    </location>
</feature>
<feature type="transmembrane region" description="Helical" evidence="8">
    <location>
        <begin position="43"/>
        <end position="60"/>
    </location>
</feature>
<comment type="caution">
    <text evidence="10">The sequence shown here is derived from an EMBL/GenBank/DDBJ whole genome shotgun (WGS) entry which is preliminary data.</text>
</comment>
<feature type="transmembrane region" description="Helical" evidence="8">
    <location>
        <begin position="6"/>
        <end position="31"/>
    </location>
</feature>
<feature type="compositionally biased region" description="Pro residues" evidence="7">
    <location>
        <begin position="285"/>
        <end position="299"/>
    </location>
</feature>
<organism evidence="10 11">
    <name type="scientific">Hesseltinella vesiculosa</name>
    <dbReference type="NCBI Taxonomy" id="101127"/>
    <lineage>
        <taxon>Eukaryota</taxon>
        <taxon>Fungi</taxon>
        <taxon>Fungi incertae sedis</taxon>
        <taxon>Mucoromycota</taxon>
        <taxon>Mucoromycotina</taxon>
        <taxon>Mucoromycetes</taxon>
        <taxon>Mucorales</taxon>
        <taxon>Cunninghamellaceae</taxon>
        <taxon>Hesseltinella</taxon>
    </lineage>
</organism>
<keyword evidence="5 8" id="KW-1133">Transmembrane helix</keyword>
<name>A0A1X2GB99_9FUNG</name>
<dbReference type="Proteomes" id="UP000242146">
    <property type="component" value="Unassembled WGS sequence"/>
</dbReference>
<feature type="transmembrane region" description="Helical" evidence="8">
    <location>
        <begin position="201"/>
        <end position="218"/>
    </location>
</feature>
<feature type="transmembrane region" description="Helical" evidence="8">
    <location>
        <begin position="450"/>
        <end position="478"/>
    </location>
</feature>
<protein>
    <recommendedName>
        <fullName evidence="9">Citrate transporter-like domain-containing protein</fullName>
    </recommendedName>
</protein>
<evidence type="ECO:0000256" key="1">
    <source>
        <dbReference type="ARBA" id="ARBA00004651"/>
    </source>
</evidence>